<dbReference type="EMBL" id="MFEY01000005">
    <property type="protein sequence ID" value="OGE90547.1"/>
    <property type="molecule type" value="Genomic_DNA"/>
</dbReference>
<accession>A0A1F5PL16</accession>
<keyword evidence="1" id="KW-0812">Transmembrane</keyword>
<evidence type="ECO:0000313" key="4">
    <source>
        <dbReference type="Proteomes" id="UP000177682"/>
    </source>
</evidence>
<feature type="domain" description="DUF8128" evidence="2">
    <location>
        <begin position="63"/>
        <end position="415"/>
    </location>
</feature>
<proteinExistence type="predicted"/>
<evidence type="ECO:0000259" key="2">
    <source>
        <dbReference type="Pfam" id="PF26449"/>
    </source>
</evidence>
<comment type="caution">
    <text evidence="3">The sequence shown here is derived from an EMBL/GenBank/DDBJ whole genome shotgun (WGS) entry which is preliminary data.</text>
</comment>
<sequence length="441" mass="50855">MALFNEYLHFLIDVVLVSGFGWVFFLVALVYMIFWLRRDRLRNEYADTTPFICLEVRVDELSEKSPLAMEQVFAAMHAMHQNFTWGEDANGKVVLSWACEMVSFGGKVNYFFRLPTRFRSLLESAVFAQYSKAEVSETEDYLRNIPHYYDPETADFDFWGTQWLKKKDNAYPIRSYIQTQSFEHSAQETFVDPLSNVIEVMSNLQPHELMVYQLVLKPVNDDWKKHTKHLTDKLKGVPAKHDNGLFMKIVYFIPDLLAEVLVTHILGVEKGEEGYKSAAPEPPTQMLHKSDVEKMVISAIENAIGKVSYDVRIRTLYLAPKGKLNKAVRIPEIVGAFRNFDDVNLNGIKPDIAHSWTEGPTYKFSERFERPYMEMAKLTRQRHFLHNFLPRSSWRGVGKVIMNTEELATIFHFPQVPHARVSQVARVQAVKAAPPVDLPIG</sequence>
<keyword evidence="1" id="KW-0472">Membrane</keyword>
<evidence type="ECO:0000313" key="3">
    <source>
        <dbReference type="EMBL" id="OGE90547.1"/>
    </source>
</evidence>
<dbReference type="InterPro" id="IPR058441">
    <property type="entry name" value="DUF8128"/>
</dbReference>
<feature type="transmembrane region" description="Helical" evidence="1">
    <location>
        <begin position="12"/>
        <end position="36"/>
    </location>
</feature>
<evidence type="ECO:0000256" key="1">
    <source>
        <dbReference type="SAM" id="Phobius"/>
    </source>
</evidence>
<reference evidence="3 4" key="1">
    <citation type="journal article" date="2016" name="Nat. Commun.">
        <title>Thousands of microbial genomes shed light on interconnected biogeochemical processes in an aquifer system.</title>
        <authorList>
            <person name="Anantharaman K."/>
            <person name="Brown C.T."/>
            <person name="Hug L.A."/>
            <person name="Sharon I."/>
            <person name="Castelle C.J."/>
            <person name="Probst A.J."/>
            <person name="Thomas B.C."/>
            <person name="Singh A."/>
            <person name="Wilkins M.J."/>
            <person name="Karaoz U."/>
            <person name="Brodie E.L."/>
            <person name="Williams K.H."/>
            <person name="Hubbard S.S."/>
            <person name="Banfield J.F."/>
        </authorList>
    </citation>
    <scope>NUCLEOTIDE SEQUENCE [LARGE SCALE GENOMIC DNA]</scope>
</reference>
<keyword evidence="1" id="KW-1133">Transmembrane helix</keyword>
<dbReference type="Proteomes" id="UP000177682">
    <property type="component" value="Unassembled WGS sequence"/>
</dbReference>
<dbReference type="AlphaFoldDB" id="A0A1F5PL16"/>
<name>A0A1F5PL16_9BACT</name>
<protein>
    <recommendedName>
        <fullName evidence="2">DUF8128 domain-containing protein</fullName>
    </recommendedName>
</protein>
<organism evidence="3 4">
    <name type="scientific">Candidatus Doudnabacteria bacterium RIFCSPHIGHO2_12_FULL_48_16</name>
    <dbReference type="NCBI Taxonomy" id="1817838"/>
    <lineage>
        <taxon>Bacteria</taxon>
        <taxon>Candidatus Doudnaibacteriota</taxon>
    </lineage>
</organism>
<dbReference type="Pfam" id="PF26449">
    <property type="entry name" value="DUF8128"/>
    <property type="match status" value="1"/>
</dbReference>
<gene>
    <name evidence="3" type="ORF">A3E29_01995</name>
</gene>